<evidence type="ECO:0000313" key="1">
    <source>
        <dbReference type="EMBL" id="EMP9431518.1"/>
    </source>
</evidence>
<reference evidence="2 3" key="1">
    <citation type="submission" date="2021-04" db="EMBL/GenBank/DDBJ databases">
        <title>Determining the burden of carbapenem-resistant Enterobacterales from a tertiary public heath setting in Bangladesh: a clinical, epidemiological, and molecular study.</title>
        <authorList>
            <person name="Farzana R."/>
            <person name="Walsh T.R."/>
        </authorList>
    </citation>
    <scope>NUCLEOTIDE SEQUENCE [LARGE SCALE GENOMIC DNA]</scope>
    <source>
        <strain evidence="3">dmpro_s316</strain>
        <strain evidence="2">Dmpro_s316</strain>
    </source>
</reference>
<reference evidence="1" key="2">
    <citation type="submission" date="2024-02" db="EMBL/GenBank/DDBJ databases">
        <authorList>
            <consortium name="Clinical and Environmental Microbiology Branch: Whole genome sequencing antimicrobial resistance pathogens in the healthcare setting"/>
        </authorList>
    </citation>
    <scope>NUCLEOTIDE SEQUENCE</scope>
    <source>
        <strain evidence="1">2020GO-00142</strain>
    </source>
</reference>
<evidence type="ECO:0008006" key="4">
    <source>
        <dbReference type="Google" id="ProtNLM"/>
    </source>
</evidence>
<dbReference type="Gene3D" id="3.40.50.1820">
    <property type="entry name" value="alpha/beta hydrolase"/>
    <property type="match status" value="1"/>
</dbReference>
<protein>
    <recommendedName>
        <fullName evidence="4">PGAP1-like protein</fullName>
    </recommendedName>
</protein>
<dbReference type="EMBL" id="AAZDVE040000002">
    <property type="protein sequence ID" value="EMP9431518.1"/>
    <property type="molecule type" value="Genomic_DNA"/>
</dbReference>
<name>A0AAI9MUZ9_PROST</name>
<dbReference type="PANTHER" id="PTHR11440">
    <property type="entry name" value="LECITHIN-CHOLESTEROL ACYLTRANSFERASE-RELATED"/>
    <property type="match status" value="1"/>
</dbReference>
<dbReference type="InterPro" id="IPR029058">
    <property type="entry name" value="AB_hydrolase_fold"/>
</dbReference>
<dbReference type="AlphaFoldDB" id="A0AAI9MUZ9"/>
<accession>A0AAI9MUZ9</accession>
<dbReference type="EMBL" id="JAGSRH010000004">
    <property type="protein sequence ID" value="MER5076079.1"/>
    <property type="molecule type" value="Genomic_DNA"/>
</dbReference>
<sequence length="578" mass="64660">MSEKAPPEAGECLHVSYHIPKWTENGKVHWDDVTTQHKSLNAEAKCIVPPTKVIPVIFIPGIMGTNLKNTKNGEPVWRADKFMGMDTLYLTNLNGKKRREILNVESTLIDDSGKYIKSENTPFSDDGNILPKRSERGWGKALFLSYGTFLDVLQTALLDDWQHDILNIVRRDKSKSFQSKGPSKGILRHLVNKPIGGTGEALLSDEELAHFEHFLFSVHVFGYNWLEDNAISAENLATYIDEVLDTYKYKHGYGLAIEKVIILTHSMGGLIARYAMNPPEGAFQGCKDKVLGVVHGVIPDLGSPAAYRRMKVGAAQEGIAGAVLGSTAKELMSVLAFAPAPLQLLPYPKYQPSWLTVEGSGRYPSIVDTSTGKFDPFDEIYLREDVWWRLYEPDILDKKQTDINSNWLAYNDLMDDKVRKFMEHQEKGLYHPNTYVFYGTEISSDNTLAWSVEKEVPLKPSPKHPLIFNPENNQRIVFSGANELNNAFGLWDSSAYKYTQFRLVSSQGAGDGTVPVESLVDIIKSPSTQSSLATNVDHQNAYAVDSLGDIKSEQRKAIQFTLRAIVKMVQEVDIRAAD</sequence>
<organism evidence="1">
    <name type="scientific">Providencia stuartii</name>
    <dbReference type="NCBI Taxonomy" id="588"/>
    <lineage>
        <taxon>Bacteria</taxon>
        <taxon>Pseudomonadati</taxon>
        <taxon>Pseudomonadota</taxon>
        <taxon>Gammaproteobacteria</taxon>
        <taxon>Enterobacterales</taxon>
        <taxon>Morganellaceae</taxon>
        <taxon>Providencia</taxon>
    </lineage>
</organism>
<evidence type="ECO:0000313" key="2">
    <source>
        <dbReference type="EMBL" id="MER5076079.1"/>
    </source>
</evidence>
<evidence type="ECO:0000313" key="3">
    <source>
        <dbReference type="Proteomes" id="UP001495779"/>
    </source>
</evidence>
<dbReference type="Proteomes" id="UP001495779">
    <property type="component" value="Unassembled WGS sequence"/>
</dbReference>
<dbReference type="SUPFAM" id="SSF53474">
    <property type="entry name" value="alpha/beta-Hydrolases"/>
    <property type="match status" value="1"/>
</dbReference>
<dbReference type="RefSeq" id="WP_249999462.1">
    <property type="nucleotide sequence ID" value="NZ_CP095443.1"/>
</dbReference>
<comment type="caution">
    <text evidence="1">The sequence shown here is derived from an EMBL/GenBank/DDBJ whole genome shotgun (WGS) entry which is preliminary data.</text>
</comment>
<proteinExistence type="predicted"/>
<gene>
    <name evidence="1" type="ORF">JRA39_000524</name>
    <name evidence="2" type="ORF">KDV35_04235</name>
</gene>